<organism evidence="1 2">
    <name type="scientific">Paramecium octaurelia</name>
    <dbReference type="NCBI Taxonomy" id="43137"/>
    <lineage>
        <taxon>Eukaryota</taxon>
        <taxon>Sar</taxon>
        <taxon>Alveolata</taxon>
        <taxon>Ciliophora</taxon>
        <taxon>Intramacronucleata</taxon>
        <taxon>Oligohymenophorea</taxon>
        <taxon>Peniculida</taxon>
        <taxon>Parameciidae</taxon>
        <taxon>Paramecium</taxon>
    </lineage>
</organism>
<gene>
    <name evidence="1" type="ORF">POCTA_138.1.T0780133</name>
</gene>
<keyword evidence="2" id="KW-1185">Reference proteome</keyword>
<name>A0A8S1VXP5_PAROT</name>
<evidence type="ECO:0000313" key="1">
    <source>
        <dbReference type="EMBL" id="CAD8182130.1"/>
    </source>
</evidence>
<protein>
    <submittedName>
        <fullName evidence="1">Uncharacterized protein</fullName>
    </submittedName>
</protein>
<accession>A0A8S1VXP5</accession>
<sequence length="63" mass="7354">MPILNSVTLFSIQTVSDVEDKKYNENFDCLIEIVMKELQELLISIDYVLMNTNQVITQRVRGF</sequence>
<reference evidence="1" key="1">
    <citation type="submission" date="2021-01" db="EMBL/GenBank/DDBJ databases">
        <authorList>
            <consortium name="Genoscope - CEA"/>
            <person name="William W."/>
        </authorList>
    </citation>
    <scope>NUCLEOTIDE SEQUENCE</scope>
</reference>
<dbReference type="EMBL" id="CAJJDP010000077">
    <property type="protein sequence ID" value="CAD8182130.1"/>
    <property type="molecule type" value="Genomic_DNA"/>
</dbReference>
<comment type="caution">
    <text evidence="1">The sequence shown here is derived from an EMBL/GenBank/DDBJ whole genome shotgun (WGS) entry which is preliminary data.</text>
</comment>
<dbReference type="Proteomes" id="UP000683925">
    <property type="component" value="Unassembled WGS sequence"/>
</dbReference>
<evidence type="ECO:0000313" key="2">
    <source>
        <dbReference type="Proteomes" id="UP000683925"/>
    </source>
</evidence>
<dbReference type="AlphaFoldDB" id="A0A8S1VXP5"/>
<proteinExistence type="predicted"/>